<feature type="non-terminal residue" evidence="6">
    <location>
        <position position="279"/>
    </location>
</feature>
<dbReference type="GO" id="GO:0005509">
    <property type="term" value="F:calcium ion binding"/>
    <property type="evidence" value="ECO:0007669"/>
    <property type="project" value="InterPro"/>
</dbReference>
<dbReference type="Gene3D" id="4.10.1080.10">
    <property type="entry name" value="TSP type-3 repeat"/>
    <property type="match status" value="1"/>
</dbReference>
<accession>X1TAW5</accession>
<sequence length="279" mass="30832">LYNWEDADSDNDGFSDGYEKANGFNHLSALSHPEVIEGVDSDGDGILDLTEKARGATIDTDEDGSFDWEDADSDNDGFSDGEEIQIGTDPYDKYSKPLIQGLDHLDISILDDVIEFLSFGDLSGLFVKADLAGGADGGPDGQLGPEDLEELNKIIADLRDVNGDGWLSWDDVYRIEQMIEGEPNGELRLTEDQINRANVDGIDNVDTRDVNLIKAIYERLRKGDIDKNGIIGDDVYRWDEGAGRLVPHAQGNGVADDIDYMKAVIYYRNLLNIYEITTD</sequence>
<dbReference type="InterPro" id="IPR059100">
    <property type="entry name" value="TSP3_bac"/>
</dbReference>
<gene>
    <name evidence="6" type="ORF">S12H4_30306</name>
</gene>
<feature type="region of interest" description="Disordered" evidence="5">
    <location>
        <begin position="58"/>
        <end position="85"/>
    </location>
</feature>
<proteinExistence type="predicted"/>
<reference evidence="6" key="1">
    <citation type="journal article" date="2014" name="Front. Microbiol.">
        <title>High frequency of phylogenetically diverse reductive dehalogenase-homologous genes in deep subseafloor sedimentary metagenomes.</title>
        <authorList>
            <person name="Kawai M."/>
            <person name="Futagami T."/>
            <person name="Toyoda A."/>
            <person name="Takaki Y."/>
            <person name="Nishi S."/>
            <person name="Hori S."/>
            <person name="Arai W."/>
            <person name="Tsubouchi T."/>
            <person name="Morono Y."/>
            <person name="Uchiyama I."/>
            <person name="Ito T."/>
            <person name="Fujiyama A."/>
            <person name="Inagaki F."/>
            <person name="Takami H."/>
        </authorList>
    </citation>
    <scope>NUCLEOTIDE SEQUENCE</scope>
    <source>
        <strain evidence="6">Expedition CK06-06</strain>
    </source>
</reference>
<dbReference type="SUPFAM" id="SSF103647">
    <property type="entry name" value="TSP type-3 repeat"/>
    <property type="match status" value="1"/>
</dbReference>
<dbReference type="AlphaFoldDB" id="X1TAW5"/>
<keyword evidence="4" id="KW-0106">Calcium</keyword>
<evidence type="ECO:0000256" key="5">
    <source>
        <dbReference type="SAM" id="MobiDB-lite"/>
    </source>
</evidence>
<comment type="subcellular location">
    <subcellularLocation>
        <location evidence="1">Secreted</location>
    </subcellularLocation>
</comment>
<organism evidence="6">
    <name type="scientific">marine sediment metagenome</name>
    <dbReference type="NCBI Taxonomy" id="412755"/>
    <lineage>
        <taxon>unclassified sequences</taxon>
        <taxon>metagenomes</taxon>
        <taxon>ecological metagenomes</taxon>
    </lineage>
</organism>
<feature type="compositionally biased region" description="Acidic residues" evidence="5">
    <location>
        <begin position="59"/>
        <end position="83"/>
    </location>
</feature>
<dbReference type="InterPro" id="IPR018247">
    <property type="entry name" value="EF_Hand_1_Ca_BS"/>
</dbReference>
<name>X1TAW5_9ZZZZ</name>
<keyword evidence="3" id="KW-0732">Signal</keyword>
<evidence type="ECO:0000256" key="2">
    <source>
        <dbReference type="ARBA" id="ARBA00022525"/>
    </source>
</evidence>
<dbReference type="Pfam" id="PF18884">
    <property type="entry name" value="TSP3_bac"/>
    <property type="match status" value="2"/>
</dbReference>
<dbReference type="GO" id="GO:0000272">
    <property type="term" value="P:polysaccharide catabolic process"/>
    <property type="evidence" value="ECO:0007669"/>
    <property type="project" value="InterPro"/>
</dbReference>
<evidence type="ECO:0000256" key="1">
    <source>
        <dbReference type="ARBA" id="ARBA00004613"/>
    </source>
</evidence>
<dbReference type="InterPro" id="IPR028974">
    <property type="entry name" value="TSP_type-3_rpt"/>
</dbReference>
<keyword evidence="2" id="KW-0964">Secreted</keyword>
<evidence type="ECO:0000313" key="6">
    <source>
        <dbReference type="EMBL" id="GAJ02434.1"/>
    </source>
</evidence>
<evidence type="ECO:0008006" key="7">
    <source>
        <dbReference type="Google" id="ProtNLM"/>
    </source>
</evidence>
<protein>
    <recommendedName>
        <fullName evidence="7">Dockerin domain-containing protein</fullName>
    </recommendedName>
</protein>
<evidence type="ECO:0000256" key="4">
    <source>
        <dbReference type="ARBA" id="ARBA00022837"/>
    </source>
</evidence>
<dbReference type="PROSITE" id="PS00018">
    <property type="entry name" value="EF_HAND_1"/>
    <property type="match status" value="1"/>
</dbReference>
<comment type="caution">
    <text evidence="6">The sequence shown here is derived from an EMBL/GenBank/DDBJ whole genome shotgun (WGS) entry which is preliminary data.</text>
</comment>
<feature type="non-terminal residue" evidence="6">
    <location>
        <position position="1"/>
    </location>
</feature>
<dbReference type="Gene3D" id="1.10.1330.10">
    <property type="entry name" value="Dockerin domain"/>
    <property type="match status" value="1"/>
</dbReference>
<evidence type="ECO:0000256" key="3">
    <source>
        <dbReference type="ARBA" id="ARBA00022729"/>
    </source>
</evidence>
<dbReference type="InterPro" id="IPR036439">
    <property type="entry name" value="Dockerin_dom_sf"/>
</dbReference>
<dbReference type="EMBL" id="BARW01017565">
    <property type="protein sequence ID" value="GAJ02434.1"/>
    <property type="molecule type" value="Genomic_DNA"/>
</dbReference>